<evidence type="ECO:0000313" key="2">
    <source>
        <dbReference type="EMBL" id="VVZ94066.1"/>
    </source>
</evidence>
<evidence type="ECO:0000259" key="1">
    <source>
        <dbReference type="SMART" id="SM00989"/>
    </source>
</evidence>
<dbReference type="SMART" id="SM00989">
    <property type="entry name" value="V4R"/>
    <property type="match status" value="1"/>
</dbReference>
<name>A0A5K1HY03_9GAMM</name>
<dbReference type="InterPro" id="IPR004096">
    <property type="entry name" value="V4R"/>
</dbReference>
<keyword evidence="3" id="KW-1185">Reference proteome</keyword>
<proteinExistence type="predicted"/>
<gene>
    <name evidence="2" type="ORF">HALO32_00115</name>
</gene>
<dbReference type="Proteomes" id="UP000326725">
    <property type="component" value="Unassembled WGS sequence"/>
</dbReference>
<sequence length="233" mass="26238">MEGIGSVQGSIHSASSMVQHPGACRRISLERCRQRRWLRNSITISKISRNTTVTQMAPELPIEVDAETGVWTTDALPMLYVPRHFFINNHLAVEDALGAEKYAEILYHAGYKSAWHWCEKEAELHGLEGVDVFEHYMRRLSQRGWGHFIVEAIDLEAGTCQVRLEHSAFVYQLGKVGRKLEYMFTGWFAGAMDQILAARGSTLRTVAEQTQSAAEEGCDVGRFVTRPLDTPRG</sequence>
<feature type="domain" description="4-vinyl reductase 4VR" evidence="1">
    <location>
        <begin position="159"/>
        <end position="227"/>
    </location>
</feature>
<dbReference type="EMBL" id="CABVOU010000014">
    <property type="protein sequence ID" value="VVZ94066.1"/>
    <property type="molecule type" value="Genomic_DNA"/>
</dbReference>
<organism evidence="2 3">
    <name type="scientific">Halomonas lysinitropha</name>
    <dbReference type="NCBI Taxonomy" id="2607506"/>
    <lineage>
        <taxon>Bacteria</taxon>
        <taxon>Pseudomonadati</taxon>
        <taxon>Pseudomonadota</taxon>
        <taxon>Gammaproteobacteria</taxon>
        <taxon>Oceanospirillales</taxon>
        <taxon>Halomonadaceae</taxon>
        <taxon>Halomonas</taxon>
    </lineage>
</organism>
<dbReference type="InterPro" id="IPR024096">
    <property type="entry name" value="NO_sig/Golgi_transp_ligand-bd"/>
</dbReference>
<dbReference type="PANTHER" id="PTHR35090">
    <property type="entry name" value="DNA-DIRECTED RNA POLYMERASE SUBUNIT I"/>
    <property type="match status" value="1"/>
</dbReference>
<dbReference type="InterPro" id="IPR045987">
    <property type="entry name" value="DUF5943"/>
</dbReference>
<dbReference type="AlphaFoldDB" id="A0A5K1HY03"/>
<accession>A0A5K1HY03</accession>
<evidence type="ECO:0000313" key="3">
    <source>
        <dbReference type="Proteomes" id="UP000326725"/>
    </source>
</evidence>
<reference evidence="2 3" key="1">
    <citation type="submission" date="2019-09" db="EMBL/GenBank/DDBJ databases">
        <authorList>
            <person name="Criscuolo A."/>
        </authorList>
    </citation>
    <scope>NUCLEOTIDE SEQUENCE [LARGE SCALE GENOMIC DNA]</scope>
    <source>
        <strain evidence="3">3(2)</strain>
    </source>
</reference>
<dbReference type="Pfam" id="PF19367">
    <property type="entry name" value="DUF5943"/>
    <property type="match status" value="1"/>
</dbReference>
<protein>
    <recommendedName>
        <fullName evidence="1">4-vinyl reductase 4VR domain-containing protein</fullName>
    </recommendedName>
</protein>
<dbReference type="PANTHER" id="PTHR35090:SF1">
    <property type="entry name" value="SLR0144 PROTEIN"/>
    <property type="match status" value="1"/>
</dbReference>
<dbReference type="SUPFAM" id="SSF111126">
    <property type="entry name" value="Ligand-binding domain in the NO signalling and Golgi transport"/>
    <property type="match status" value="1"/>
</dbReference>